<name>A0A2G0CDL2_9BACT</name>
<sequence>MPPLRLLRLSFLFLLSLLFLHCEREDDLLYGEWRGSLVTEDGDSLKLDPREITFDFRPDKRYEFTSTLRYQEAGTWRYDDGYLFAQDTTQPTNPERVVAVEKLTLDTLILRMKADSAERLVTLLRTSAPPPQ</sequence>
<evidence type="ECO:0000313" key="2">
    <source>
        <dbReference type="Proteomes" id="UP000226437"/>
    </source>
</evidence>
<dbReference type="RefSeq" id="WP_099106909.1">
    <property type="nucleotide sequence ID" value="NZ_JAATJF010000002.1"/>
</dbReference>
<organism evidence="1 2">
    <name type="scientific">Neolewinella marina</name>
    <dbReference type="NCBI Taxonomy" id="438751"/>
    <lineage>
        <taxon>Bacteria</taxon>
        <taxon>Pseudomonadati</taxon>
        <taxon>Bacteroidota</taxon>
        <taxon>Saprospiria</taxon>
        <taxon>Saprospirales</taxon>
        <taxon>Lewinellaceae</taxon>
        <taxon>Neolewinella</taxon>
    </lineage>
</organism>
<gene>
    <name evidence="1" type="ORF">CGL56_12515</name>
</gene>
<proteinExistence type="predicted"/>
<comment type="caution">
    <text evidence="1">The sequence shown here is derived from an EMBL/GenBank/DDBJ whole genome shotgun (WGS) entry which is preliminary data.</text>
</comment>
<evidence type="ECO:0008006" key="3">
    <source>
        <dbReference type="Google" id="ProtNLM"/>
    </source>
</evidence>
<dbReference type="AlphaFoldDB" id="A0A2G0CDL2"/>
<accession>A0A2G0CDL2</accession>
<evidence type="ECO:0000313" key="1">
    <source>
        <dbReference type="EMBL" id="PHK98010.1"/>
    </source>
</evidence>
<dbReference type="Proteomes" id="UP000226437">
    <property type="component" value="Unassembled WGS sequence"/>
</dbReference>
<reference evidence="1 2" key="1">
    <citation type="submission" date="2017-10" db="EMBL/GenBank/DDBJ databases">
        <title>The draft genome sequence of Lewinella marina KCTC 32374.</title>
        <authorList>
            <person name="Wang K."/>
        </authorList>
    </citation>
    <scope>NUCLEOTIDE SEQUENCE [LARGE SCALE GENOMIC DNA]</scope>
    <source>
        <strain evidence="1 2">MKG-38</strain>
    </source>
</reference>
<protein>
    <recommendedName>
        <fullName evidence="3">Lipocalin-like domain-containing protein</fullName>
    </recommendedName>
</protein>
<dbReference type="OrthoDB" id="1494836at2"/>
<keyword evidence="2" id="KW-1185">Reference proteome</keyword>
<dbReference type="EMBL" id="PDLO01000005">
    <property type="protein sequence ID" value="PHK98010.1"/>
    <property type="molecule type" value="Genomic_DNA"/>
</dbReference>